<protein>
    <submittedName>
        <fullName evidence="9">Sulfatase</fullName>
    </submittedName>
</protein>
<dbReference type="RefSeq" id="WP_250933612.1">
    <property type="nucleotide sequence ID" value="NZ_JAMQBK010000132.1"/>
</dbReference>
<evidence type="ECO:0000313" key="9">
    <source>
        <dbReference type="EMBL" id="MCM2375108.1"/>
    </source>
</evidence>
<evidence type="ECO:0000259" key="8">
    <source>
        <dbReference type="Pfam" id="PF00884"/>
    </source>
</evidence>
<dbReference type="PROSITE" id="PS00149">
    <property type="entry name" value="SULFATASE_2"/>
    <property type="match status" value="1"/>
</dbReference>
<dbReference type="Gene3D" id="3.40.720.10">
    <property type="entry name" value="Alkaline Phosphatase, subunit A"/>
    <property type="match status" value="1"/>
</dbReference>
<keyword evidence="4" id="KW-0732">Signal</keyword>
<dbReference type="InterPro" id="IPR024607">
    <property type="entry name" value="Sulfatase_CS"/>
</dbReference>
<dbReference type="InterPro" id="IPR000917">
    <property type="entry name" value="Sulfatase_N"/>
</dbReference>
<keyword evidence="6" id="KW-0106">Calcium</keyword>
<comment type="caution">
    <text evidence="9">The sequence shown here is derived from an EMBL/GenBank/DDBJ whole genome shotgun (WGS) entry which is preliminary data.</text>
</comment>
<reference evidence="9 10" key="1">
    <citation type="journal article" date="2022" name="Syst. Appl. Microbiol.">
        <title>Rhodopirellula aestuarii sp. nov., a novel member of the genus Rhodopirellula isolated from brackish sediments collected in the Tagus River estuary, Portugal.</title>
        <authorList>
            <person name="Vitorino I.R."/>
            <person name="Klimek D."/>
            <person name="Calusinska M."/>
            <person name="Lobo-da-Cunha A."/>
            <person name="Vasconcelos V."/>
            <person name="Lage O.M."/>
        </authorList>
    </citation>
    <scope>NUCLEOTIDE SEQUENCE [LARGE SCALE GENOMIC DNA]</scope>
    <source>
        <strain evidence="9 10">ICT_H3.1</strain>
    </source>
</reference>
<organism evidence="9 10">
    <name type="scientific">Aporhodopirellula aestuarii</name>
    <dbReference type="NCBI Taxonomy" id="2950107"/>
    <lineage>
        <taxon>Bacteria</taxon>
        <taxon>Pseudomonadati</taxon>
        <taxon>Planctomycetota</taxon>
        <taxon>Planctomycetia</taxon>
        <taxon>Pirellulales</taxon>
        <taxon>Pirellulaceae</taxon>
        <taxon>Aporhodopirellula</taxon>
    </lineage>
</organism>
<dbReference type="CDD" id="cd16030">
    <property type="entry name" value="iduronate-2-sulfatase"/>
    <property type="match status" value="1"/>
</dbReference>
<name>A0ABT0UDY2_9BACT</name>
<dbReference type="PANTHER" id="PTHR45953">
    <property type="entry name" value="IDURONATE 2-SULFATASE"/>
    <property type="match status" value="1"/>
</dbReference>
<dbReference type="SUPFAM" id="SSF53649">
    <property type="entry name" value="Alkaline phosphatase-like"/>
    <property type="match status" value="1"/>
</dbReference>
<dbReference type="Pfam" id="PF00884">
    <property type="entry name" value="Sulfatase"/>
    <property type="match status" value="1"/>
</dbReference>
<comment type="cofactor">
    <cofactor evidence="1">
        <name>Ca(2+)</name>
        <dbReference type="ChEBI" id="CHEBI:29108"/>
    </cofactor>
</comment>
<dbReference type="InterPro" id="IPR017850">
    <property type="entry name" value="Alkaline_phosphatase_core_sf"/>
</dbReference>
<accession>A0ABT0UDY2</accession>
<dbReference type="InterPro" id="IPR035874">
    <property type="entry name" value="IDS"/>
</dbReference>
<evidence type="ECO:0000256" key="6">
    <source>
        <dbReference type="ARBA" id="ARBA00022837"/>
    </source>
</evidence>
<evidence type="ECO:0000256" key="3">
    <source>
        <dbReference type="ARBA" id="ARBA00022723"/>
    </source>
</evidence>
<feature type="domain" description="Sulfatase N-terminal" evidence="8">
    <location>
        <begin position="32"/>
        <end position="366"/>
    </location>
</feature>
<evidence type="ECO:0000256" key="5">
    <source>
        <dbReference type="ARBA" id="ARBA00022801"/>
    </source>
</evidence>
<evidence type="ECO:0000256" key="7">
    <source>
        <dbReference type="SAM" id="MobiDB-lite"/>
    </source>
</evidence>
<keyword evidence="5" id="KW-0378">Hydrolase</keyword>
<evidence type="ECO:0000256" key="4">
    <source>
        <dbReference type="ARBA" id="ARBA00022729"/>
    </source>
</evidence>
<dbReference type="EMBL" id="JAMQBK010000132">
    <property type="protein sequence ID" value="MCM2375108.1"/>
    <property type="molecule type" value="Genomic_DNA"/>
</dbReference>
<feature type="region of interest" description="Disordered" evidence="7">
    <location>
        <begin position="458"/>
        <end position="478"/>
    </location>
</feature>
<sequence length="478" mass="53146">MHRFLLLICVGITTIGVAMFVAAPSSLAADKPNVLLISIDDLNDWVGCLGGHPQAITPNVDRLADMGTLFENAHCQSPVCNPSRASMMTGRYPHTTGIYFLSPDLKQAPALEGVKTMPEAFAANGYKTMAVGKLFHSGDKRFFQEYRRTGGFGPRPPAKLSQPHGHPLWDWGAFPESDEQMPDIVSAKWAAEQLNAKHDKPFFMGVGFYRPHVPMYVPQKWFDMHPREKIQLPLVREDDRDDLSQYAIDLTNLMHVSPTHQWVTEAGQLEHAVQSYLASVTFADHCVGMVLDALQSSEYADNTIVVLFSDHGFHLGEKQRWAKRSIWEDGARVPMVISAPGMRESVRTNQPAELIDIFPTLLDLAGLPPDAGQEGQSLVPLMKDPTQEWNHPAITSFGPGNFAIRTARYRFIQYLDGSRELYDHSTDPNEWTNLASNPEYAATIAKHAAFIPEKQSEVLPGESTGHNAYAAANENLEK</sequence>
<keyword evidence="3" id="KW-0479">Metal-binding</keyword>
<dbReference type="Proteomes" id="UP001202961">
    <property type="component" value="Unassembled WGS sequence"/>
</dbReference>
<evidence type="ECO:0000256" key="1">
    <source>
        <dbReference type="ARBA" id="ARBA00001913"/>
    </source>
</evidence>
<gene>
    <name evidence="9" type="ORF">NB063_31180</name>
</gene>
<proteinExistence type="inferred from homology"/>
<comment type="similarity">
    <text evidence="2">Belongs to the sulfatase family.</text>
</comment>
<dbReference type="PANTHER" id="PTHR45953:SF1">
    <property type="entry name" value="IDURONATE 2-SULFATASE"/>
    <property type="match status" value="1"/>
</dbReference>
<evidence type="ECO:0000256" key="2">
    <source>
        <dbReference type="ARBA" id="ARBA00008779"/>
    </source>
</evidence>
<evidence type="ECO:0000313" key="10">
    <source>
        <dbReference type="Proteomes" id="UP001202961"/>
    </source>
</evidence>
<keyword evidence="10" id="KW-1185">Reference proteome</keyword>